<dbReference type="Pfam" id="PF20508">
    <property type="entry name" value="DUF6734"/>
    <property type="match status" value="1"/>
</dbReference>
<dbReference type="OrthoDB" id="771064at2"/>
<comment type="caution">
    <text evidence="2">The sequence shown here is derived from an EMBL/GenBank/DDBJ whole genome shotgun (WGS) entry which is preliminary data.</text>
</comment>
<evidence type="ECO:0000259" key="1">
    <source>
        <dbReference type="Pfam" id="PF20508"/>
    </source>
</evidence>
<dbReference type="eggNOG" id="ENOG502ZNQP">
    <property type="taxonomic scope" value="Bacteria"/>
</dbReference>
<dbReference type="AlphaFoldDB" id="L8JR61"/>
<dbReference type="Proteomes" id="UP000011135">
    <property type="component" value="Unassembled WGS sequence"/>
</dbReference>
<organism evidence="2 3">
    <name type="scientific">Fulvivirga imtechensis AK7</name>
    <dbReference type="NCBI Taxonomy" id="1237149"/>
    <lineage>
        <taxon>Bacteria</taxon>
        <taxon>Pseudomonadati</taxon>
        <taxon>Bacteroidota</taxon>
        <taxon>Cytophagia</taxon>
        <taxon>Cytophagales</taxon>
        <taxon>Fulvivirgaceae</taxon>
        <taxon>Fulvivirga</taxon>
    </lineage>
</organism>
<gene>
    <name evidence="2" type="ORF">C900_02808</name>
</gene>
<dbReference type="EMBL" id="AMZN01000041">
    <property type="protein sequence ID" value="ELR71350.1"/>
    <property type="molecule type" value="Genomic_DNA"/>
</dbReference>
<name>L8JR61_9BACT</name>
<proteinExistence type="predicted"/>
<accession>L8JR61</accession>
<feature type="domain" description="DUF6734" evidence="1">
    <location>
        <begin position="4"/>
        <end position="291"/>
    </location>
</feature>
<reference evidence="2 3" key="1">
    <citation type="submission" date="2012-12" db="EMBL/GenBank/DDBJ databases">
        <title>Genome assembly of Fulvivirga imtechensis AK7.</title>
        <authorList>
            <person name="Nupur N."/>
            <person name="Khatri I."/>
            <person name="Kumar R."/>
            <person name="Subramanian S."/>
            <person name="Pinnaka A."/>
        </authorList>
    </citation>
    <scope>NUCLEOTIDE SEQUENCE [LARGE SCALE GENOMIC DNA]</scope>
    <source>
        <strain evidence="2 3">AK7</strain>
    </source>
</reference>
<evidence type="ECO:0000313" key="2">
    <source>
        <dbReference type="EMBL" id="ELR71350.1"/>
    </source>
</evidence>
<dbReference type="InterPro" id="IPR046621">
    <property type="entry name" value="DUF6734"/>
</dbReference>
<dbReference type="RefSeq" id="WP_009580118.1">
    <property type="nucleotide sequence ID" value="NZ_AMZN01000041.1"/>
</dbReference>
<evidence type="ECO:0000313" key="3">
    <source>
        <dbReference type="Proteomes" id="UP000011135"/>
    </source>
</evidence>
<keyword evidence="3" id="KW-1185">Reference proteome</keyword>
<sequence length="473" mass="55389">MNHKIIQSFWSKPFFDEQSSAEEHRLKGGWPSEKYNYLSWAFSCLQLRKHYNDVELFTDERGKFLLIDELGLPYTNVSTELDNLKDYRSDLWAIGKIYTYSLQNEPFVHIDGDAFLWECLPVELFEEPLIAQNIENEPIMYGELMEKINAKFTDIPEPLRNVDITKGHIYAINAGIIGGSDLEFFKTYTKYVFDFISKNAEHLFWINSGLFNCVYEQLLFYNLAIKNHIKIGYLFPKVTTIPEYTKTFRLVGHKTSYVHTFGVNKKSKFSYMFLDYYMRTLYPEYYNRINRLTETGINWGGVDSFKHSASSRIMETEPLKLYYDNFIVDFINIESPYMTTVFRLSDRTQIIGKEEEISLNMEFTKEDFANFWNNYGQATRIQITGAEGLKVELIPGVYKIILDQFDGKRALREVINNLIGFFLGQQEEIINLMRVVTESGDNNILKSNLESAIKEKAYEFIIDEVIVEDKLLV</sequence>
<protein>
    <recommendedName>
        <fullName evidence="1">DUF6734 domain-containing protein</fullName>
    </recommendedName>
</protein>